<evidence type="ECO:0000256" key="2">
    <source>
        <dbReference type="ARBA" id="ARBA00022598"/>
    </source>
</evidence>
<feature type="active site" description="Acyl-ester intermediate" evidence="7">
    <location>
        <position position="127"/>
    </location>
</feature>
<dbReference type="GO" id="GO:0030956">
    <property type="term" value="C:glutamyl-tRNA(Gln) amidotransferase complex"/>
    <property type="evidence" value="ECO:0007669"/>
    <property type="project" value="InterPro"/>
</dbReference>
<protein>
    <recommendedName>
        <fullName evidence="7">Glutamyl-tRNA(Gln) amidotransferase subunit A</fullName>
        <shortName evidence="7">Glu-ADT subunit A</shortName>
        <ecNumber evidence="7">6.3.5.7</ecNumber>
    </recommendedName>
</protein>
<dbReference type="GO" id="GO:0006412">
    <property type="term" value="P:translation"/>
    <property type="evidence" value="ECO:0007669"/>
    <property type="project" value="UniProtKB-UniRule"/>
</dbReference>
<evidence type="ECO:0000313" key="11">
    <source>
        <dbReference type="Proteomes" id="UP000443423"/>
    </source>
</evidence>
<comment type="function">
    <text evidence="7">Allows the formation of correctly charged Gln-tRNA(Gln) through the transamidation of misacylated Glu-tRNA(Gln) in organisms which lack glutaminyl-tRNA synthetase. The reaction takes place in the presence of glutamine and ATP through an activated gamma-phospho-Glu-tRNA(Gln).</text>
</comment>
<dbReference type="GO" id="GO:0016740">
    <property type="term" value="F:transferase activity"/>
    <property type="evidence" value="ECO:0007669"/>
    <property type="project" value="UniProtKB-KW"/>
</dbReference>
<dbReference type="GO" id="GO:0005524">
    <property type="term" value="F:ATP binding"/>
    <property type="evidence" value="ECO:0007669"/>
    <property type="project" value="UniProtKB-KW"/>
</dbReference>
<dbReference type="PROSITE" id="PS00571">
    <property type="entry name" value="AMIDASES"/>
    <property type="match status" value="1"/>
</dbReference>
<dbReference type="NCBIfam" id="TIGR00132">
    <property type="entry name" value="gatA"/>
    <property type="match status" value="1"/>
</dbReference>
<proteinExistence type="inferred from homology"/>
<dbReference type="GO" id="GO:0050567">
    <property type="term" value="F:glutaminyl-tRNA synthase (glutamine-hydrolyzing) activity"/>
    <property type="evidence" value="ECO:0007669"/>
    <property type="project" value="UniProtKB-UniRule"/>
</dbReference>
<dbReference type="AlphaFoldDB" id="A0A6A8G3I9"/>
<comment type="subunit">
    <text evidence="7">Heterotrimer of A, B and C subunits.</text>
</comment>
<feature type="region of interest" description="Disordered" evidence="8">
    <location>
        <begin position="80"/>
        <end position="107"/>
    </location>
</feature>
<dbReference type="OrthoDB" id="7931at2157"/>
<evidence type="ECO:0000256" key="1">
    <source>
        <dbReference type="ARBA" id="ARBA00008069"/>
    </source>
</evidence>
<reference evidence="10 11" key="1">
    <citation type="submission" date="2019-11" db="EMBL/GenBank/DDBJ databases">
        <title>Whole genome sequence of Haloferax sp. MBLA0078.</title>
        <authorList>
            <person name="Seo M.-J."/>
            <person name="Cho E.-S."/>
        </authorList>
    </citation>
    <scope>NUCLEOTIDE SEQUENCE [LARGE SCALE GENOMIC DNA]</scope>
    <source>
        <strain evidence="10 11">MBLA0078</strain>
    </source>
</reference>
<evidence type="ECO:0000313" key="10">
    <source>
        <dbReference type="EMBL" id="MRW95734.1"/>
    </source>
</evidence>
<dbReference type="PANTHER" id="PTHR11895">
    <property type="entry name" value="TRANSAMIDASE"/>
    <property type="match status" value="1"/>
</dbReference>
<sequence length="423" mass="44054">MSLNAFITKEAVESDEDGPLSGKTVAVKDNISTKGVRTTCGSAMLEEYVPPYDATVVELLKDAGATIVGKANMDEFGMGTTTETSAFGPTKNPVDESRVPGGSSGGSAAAVAAGEADLALGSDTGGSIRCPAAFCGVVGIKPTYGLVSRYGLVAYANSLEQIGPIAPTVEEAAGLLDVIAGPDERDGTTHDEGADSDYAAAATGDVEGLTIGVPTELVEGADEGVEEAFWAALDELEAQGAEYKEVSMPSVEKAVAAYYVIAMSEASSNLARFDGVRYGKSGGYEGNWNDAFARAREDGFGPEVKRRILLGTYALSAGYHDKYYAKAQDARAWVKQDFDAAFEDVDVLASPTMPVPPFKLGESLDDPLQMYLADANTVPVNLANLPAISVPAGETEGLPVGLQLIGKKFDEETIIRAASAVEN</sequence>
<dbReference type="EMBL" id="WKJQ01000001">
    <property type="protein sequence ID" value="MRW95734.1"/>
    <property type="molecule type" value="Genomic_DNA"/>
</dbReference>
<dbReference type="SUPFAM" id="SSF75304">
    <property type="entry name" value="Amidase signature (AS) enzymes"/>
    <property type="match status" value="1"/>
</dbReference>
<dbReference type="InterPro" id="IPR023631">
    <property type="entry name" value="Amidase_dom"/>
</dbReference>
<dbReference type="Pfam" id="PF01425">
    <property type="entry name" value="Amidase"/>
    <property type="match status" value="1"/>
</dbReference>
<dbReference type="InterPro" id="IPR004412">
    <property type="entry name" value="GatA"/>
</dbReference>
<dbReference type="HAMAP" id="MF_00120">
    <property type="entry name" value="GatA"/>
    <property type="match status" value="1"/>
</dbReference>
<name>A0A6A8G3I9_9EURY</name>
<dbReference type="EC" id="6.3.5.7" evidence="7"/>
<keyword evidence="11" id="KW-1185">Reference proteome</keyword>
<comment type="caution">
    <text evidence="10">The sequence shown here is derived from an EMBL/GenBank/DDBJ whole genome shotgun (WGS) entry which is preliminary data.</text>
</comment>
<dbReference type="InterPro" id="IPR036928">
    <property type="entry name" value="AS_sf"/>
</dbReference>
<evidence type="ECO:0000256" key="8">
    <source>
        <dbReference type="SAM" id="MobiDB-lite"/>
    </source>
</evidence>
<feature type="active site" description="Charge relay system" evidence="7">
    <location>
        <position position="28"/>
    </location>
</feature>
<organism evidence="10 11">
    <name type="scientific">Haloferax marinum</name>
    <dbReference type="NCBI Taxonomy" id="2666143"/>
    <lineage>
        <taxon>Archaea</taxon>
        <taxon>Methanobacteriati</taxon>
        <taxon>Methanobacteriota</taxon>
        <taxon>Stenosarchaea group</taxon>
        <taxon>Halobacteria</taxon>
        <taxon>Halobacteriales</taxon>
        <taxon>Haloferacaceae</taxon>
        <taxon>Haloferax</taxon>
    </lineage>
</organism>
<dbReference type="PANTHER" id="PTHR11895:SF7">
    <property type="entry name" value="GLUTAMYL-TRNA(GLN) AMIDOTRANSFERASE SUBUNIT A, MITOCHONDRIAL"/>
    <property type="match status" value="1"/>
</dbReference>
<dbReference type="InterPro" id="IPR020556">
    <property type="entry name" value="Amidase_CS"/>
</dbReference>
<keyword evidence="2 7" id="KW-0436">Ligase</keyword>
<dbReference type="InterPro" id="IPR000120">
    <property type="entry name" value="Amidase"/>
</dbReference>
<dbReference type="Gene3D" id="3.90.1300.10">
    <property type="entry name" value="Amidase signature (AS) domain"/>
    <property type="match status" value="1"/>
</dbReference>
<keyword evidence="5 7" id="KW-0648">Protein biosynthesis</keyword>
<accession>A0A6A8G3I9</accession>
<comment type="similarity">
    <text evidence="1 7">Belongs to the amidase family. GatA subfamily.</text>
</comment>
<feature type="domain" description="Amidase" evidence="9">
    <location>
        <begin position="12"/>
        <end position="414"/>
    </location>
</feature>
<keyword evidence="3 7" id="KW-0547">Nucleotide-binding</keyword>
<dbReference type="RefSeq" id="WP_151109498.1">
    <property type="nucleotide sequence ID" value="NZ_WKJQ01000001.1"/>
</dbReference>
<evidence type="ECO:0000256" key="6">
    <source>
        <dbReference type="ARBA" id="ARBA00047407"/>
    </source>
</evidence>
<gene>
    <name evidence="7 10" type="primary">gatA</name>
    <name evidence="10" type="ORF">GJR99_03975</name>
</gene>
<comment type="catalytic activity">
    <reaction evidence="6 7">
        <text>L-glutamyl-tRNA(Gln) + L-glutamine + ATP + H2O = L-glutaminyl-tRNA(Gln) + L-glutamate + ADP + phosphate + H(+)</text>
        <dbReference type="Rhea" id="RHEA:17521"/>
        <dbReference type="Rhea" id="RHEA-COMP:9681"/>
        <dbReference type="Rhea" id="RHEA-COMP:9684"/>
        <dbReference type="ChEBI" id="CHEBI:15377"/>
        <dbReference type="ChEBI" id="CHEBI:15378"/>
        <dbReference type="ChEBI" id="CHEBI:29985"/>
        <dbReference type="ChEBI" id="CHEBI:30616"/>
        <dbReference type="ChEBI" id="CHEBI:43474"/>
        <dbReference type="ChEBI" id="CHEBI:58359"/>
        <dbReference type="ChEBI" id="CHEBI:78520"/>
        <dbReference type="ChEBI" id="CHEBI:78521"/>
        <dbReference type="ChEBI" id="CHEBI:456216"/>
        <dbReference type="EC" id="6.3.5.7"/>
    </reaction>
</comment>
<evidence type="ECO:0000259" key="9">
    <source>
        <dbReference type="Pfam" id="PF01425"/>
    </source>
</evidence>
<feature type="active site" description="Charge relay system" evidence="7">
    <location>
        <position position="103"/>
    </location>
</feature>
<evidence type="ECO:0000256" key="3">
    <source>
        <dbReference type="ARBA" id="ARBA00022741"/>
    </source>
</evidence>
<evidence type="ECO:0000256" key="7">
    <source>
        <dbReference type="HAMAP-Rule" id="MF_00120"/>
    </source>
</evidence>
<evidence type="ECO:0000256" key="4">
    <source>
        <dbReference type="ARBA" id="ARBA00022840"/>
    </source>
</evidence>
<keyword evidence="4 7" id="KW-0067">ATP-binding</keyword>
<dbReference type="Proteomes" id="UP000443423">
    <property type="component" value="Unassembled WGS sequence"/>
</dbReference>
<keyword evidence="10" id="KW-0808">Transferase</keyword>
<evidence type="ECO:0000256" key="5">
    <source>
        <dbReference type="ARBA" id="ARBA00022917"/>
    </source>
</evidence>